<keyword evidence="2" id="KW-1185">Reference proteome</keyword>
<dbReference type="Proteomes" id="UP000052022">
    <property type="component" value="Unassembled WGS sequence"/>
</dbReference>
<dbReference type="STRING" id="928856.SAMN04488049_10517"/>
<organism evidence="1 2">
    <name type="scientific">Tritonibacter multivorans</name>
    <dbReference type="NCBI Taxonomy" id="928856"/>
    <lineage>
        <taxon>Bacteria</taxon>
        <taxon>Pseudomonadati</taxon>
        <taxon>Pseudomonadota</taxon>
        <taxon>Alphaproteobacteria</taxon>
        <taxon>Rhodobacterales</taxon>
        <taxon>Paracoccaceae</taxon>
        <taxon>Tritonibacter</taxon>
    </lineage>
</organism>
<name>A0A0N7M109_9RHOB</name>
<reference evidence="1 2" key="1">
    <citation type="submission" date="2015-09" db="EMBL/GenBank/DDBJ databases">
        <authorList>
            <consortium name="Swine Surveillance"/>
        </authorList>
    </citation>
    <scope>NUCLEOTIDE SEQUENCE [LARGE SCALE GENOMIC DNA]</scope>
    <source>
        <strain evidence="1 2">CECT 7557</strain>
    </source>
</reference>
<dbReference type="EMBL" id="CYSD01000043">
    <property type="protein sequence ID" value="CUH81953.1"/>
    <property type="molecule type" value="Genomic_DNA"/>
</dbReference>
<protein>
    <submittedName>
        <fullName evidence="1">Uncharacterized protein</fullName>
    </submittedName>
</protein>
<dbReference type="AlphaFoldDB" id="A0A0N7M109"/>
<dbReference type="Pfam" id="PF20112">
    <property type="entry name" value="DUF6502"/>
    <property type="match status" value="1"/>
</dbReference>
<evidence type="ECO:0000313" key="1">
    <source>
        <dbReference type="EMBL" id="CUH81953.1"/>
    </source>
</evidence>
<dbReference type="InterPro" id="IPR045445">
    <property type="entry name" value="DUF6502"/>
</dbReference>
<accession>A0A0N7M109</accession>
<proteinExistence type="predicted"/>
<evidence type="ECO:0000313" key="2">
    <source>
        <dbReference type="Proteomes" id="UP000052022"/>
    </source>
</evidence>
<gene>
    <name evidence="1" type="ORF">TRM7557_03673</name>
</gene>
<sequence length="265" mass="29953">MRKDGPLTKSILFEQTIKMLLRPLTRALIAQGVTAPQLYRLVKQSYVETALAELGDKATDSRVSVMTGVHRRDVKSLRSADPSAVAPVRRRVSTLATVVGRWMSTPQLTNTDGHPKTLTRAEFDQLVSQINRDIRPKTLLDELQRQGLVTASDGALRLDPEGVFGPEDLDQKLDFFAHNLGDHMEAAVDNLLAQTPPRFERATFYNYLTVQSVDDLEADARDIGMKALRHIAREAAERQDQDRKTAAATHRFRFGMYFYREDEEE</sequence>